<name>A0A9W5URZ0_9ACTN</name>
<dbReference type="EMBL" id="BOPD01000014">
    <property type="protein sequence ID" value="GIJ33341.1"/>
    <property type="molecule type" value="Genomic_DNA"/>
</dbReference>
<organism evidence="1 2">
    <name type="scientific">Micromonospora sediminimaris</name>
    <dbReference type="NCBI Taxonomy" id="547162"/>
    <lineage>
        <taxon>Bacteria</taxon>
        <taxon>Bacillati</taxon>
        <taxon>Actinomycetota</taxon>
        <taxon>Actinomycetes</taxon>
        <taxon>Micromonosporales</taxon>
        <taxon>Micromonosporaceae</taxon>
        <taxon>Micromonospora</taxon>
    </lineage>
</organism>
<sequence length="79" mass="8233">MSPLRLRLADMTDPKNVAIGDAAELVEQLRGLAGADPADVRQVVTEVLAALDRAAGGTLREQLPETIRASLDGAASARP</sequence>
<keyword evidence="2" id="KW-1185">Reference proteome</keyword>
<proteinExistence type="predicted"/>
<accession>A0A9W5URZ0</accession>
<gene>
    <name evidence="1" type="ORF">Vse01_24890</name>
</gene>
<evidence type="ECO:0000313" key="1">
    <source>
        <dbReference type="EMBL" id="GIJ33341.1"/>
    </source>
</evidence>
<evidence type="ECO:0000313" key="2">
    <source>
        <dbReference type="Proteomes" id="UP000607311"/>
    </source>
</evidence>
<dbReference type="AlphaFoldDB" id="A0A9W5URZ0"/>
<dbReference type="Proteomes" id="UP000607311">
    <property type="component" value="Unassembled WGS sequence"/>
</dbReference>
<reference evidence="1" key="1">
    <citation type="submission" date="2021-01" db="EMBL/GenBank/DDBJ databases">
        <title>Whole genome shotgun sequence of Verrucosispora sediminis NBRC 107745.</title>
        <authorList>
            <person name="Komaki H."/>
            <person name="Tamura T."/>
        </authorList>
    </citation>
    <scope>NUCLEOTIDE SEQUENCE</scope>
    <source>
        <strain evidence="1">NBRC 107745</strain>
    </source>
</reference>
<protein>
    <submittedName>
        <fullName evidence="1">Uncharacterized protein</fullName>
    </submittedName>
</protein>
<comment type="caution">
    <text evidence="1">The sequence shown here is derived from an EMBL/GenBank/DDBJ whole genome shotgun (WGS) entry which is preliminary data.</text>
</comment>